<evidence type="ECO:0000313" key="3">
    <source>
        <dbReference type="WBParaSite" id="nRc.2.0.1.t17654-RA"/>
    </source>
</evidence>
<proteinExistence type="predicted"/>
<feature type="region of interest" description="Disordered" evidence="1">
    <location>
        <begin position="42"/>
        <end position="66"/>
    </location>
</feature>
<dbReference type="WBParaSite" id="nRc.2.0.1.t17654-RA">
    <property type="protein sequence ID" value="nRc.2.0.1.t17654-RA"/>
    <property type="gene ID" value="nRc.2.0.1.g17654"/>
</dbReference>
<reference evidence="3" key="1">
    <citation type="submission" date="2022-11" db="UniProtKB">
        <authorList>
            <consortium name="WormBaseParasite"/>
        </authorList>
    </citation>
    <scope>IDENTIFICATION</scope>
</reference>
<keyword evidence="2" id="KW-1185">Reference proteome</keyword>
<feature type="compositionally biased region" description="Low complexity" evidence="1">
    <location>
        <begin position="42"/>
        <end position="58"/>
    </location>
</feature>
<evidence type="ECO:0000313" key="2">
    <source>
        <dbReference type="Proteomes" id="UP000887565"/>
    </source>
</evidence>
<sequence>MQEFIGASRQCYDDLTGNFCWLSIKEPSSSSSVVGENLNVSSSSKVVSSRSNSKENVNLSSVTTKSRGQNRISPEILKAPVDFAPPVPAVLRKSSKVKKAEAPSAGTSGGSVSFGICDQKPSTSATVCAKRKSNDAIDSPHHDYYNQIVEDEMINEITKEPLTPNYVNLNPNDQCGDLDCSTTSKSRPLAAGKTNLKPDQLTENLDPLIAKDFGRCPALLFTSVLQN</sequence>
<dbReference type="Proteomes" id="UP000887565">
    <property type="component" value="Unplaced"/>
</dbReference>
<evidence type="ECO:0000256" key="1">
    <source>
        <dbReference type="SAM" id="MobiDB-lite"/>
    </source>
</evidence>
<dbReference type="AlphaFoldDB" id="A0A915ITY3"/>
<name>A0A915ITY3_ROMCU</name>
<organism evidence="2 3">
    <name type="scientific">Romanomermis culicivorax</name>
    <name type="common">Nematode worm</name>
    <dbReference type="NCBI Taxonomy" id="13658"/>
    <lineage>
        <taxon>Eukaryota</taxon>
        <taxon>Metazoa</taxon>
        <taxon>Ecdysozoa</taxon>
        <taxon>Nematoda</taxon>
        <taxon>Enoplea</taxon>
        <taxon>Dorylaimia</taxon>
        <taxon>Mermithida</taxon>
        <taxon>Mermithoidea</taxon>
        <taxon>Mermithidae</taxon>
        <taxon>Romanomermis</taxon>
    </lineage>
</organism>
<protein>
    <submittedName>
        <fullName evidence="3">Uncharacterized protein</fullName>
    </submittedName>
</protein>
<accession>A0A915ITY3</accession>